<dbReference type="OrthoDB" id="3648309at2759"/>
<evidence type="ECO:0000313" key="1">
    <source>
        <dbReference type="EMBL" id="RMY90786.1"/>
    </source>
</evidence>
<sequence length="97" mass="10862">MSFLQRCCSSEPSARPLAIFSAILVWWRSAVYLVEEAYHADSKATKYLPILRAPWEKKASWMISGVDEPVVKRGVPKMVSQKALLAGVEQEEGRGHS</sequence>
<dbReference type="AlphaFoldDB" id="A0A3M7FQ22"/>
<protein>
    <submittedName>
        <fullName evidence="1">Uncharacterized protein</fullName>
    </submittedName>
</protein>
<proteinExistence type="predicted"/>
<dbReference type="EMBL" id="QWIR01000048">
    <property type="protein sequence ID" value="RMY90786.1"/>
    <property type="molecule type" value="Genomic_DNA"/>
</dbReference>
<accession>A0A3M7FQ22</accession>
<reference evidence="1 2" key="1">
    <citation type="journal article" date="2018" name="BMC Genomics">
        <title>Genomic evidence for intraspecific hybridization in a clonal and extremely halotolerant yeast.</title>
        <authorList>
            <person name="Gostincar C."/>
            <person name="Stajich J.E."/>
            <person name="Zupancic J."/>
            <person name="Zalar P."/>
            <person name="Gunde-Cimerman N."/>
        </authorList>
    </citation>
    <scope>NUCLEOTIDE SEQUENCE [LARGE SCALE GENOMIC DNA]</scope>
    <source>
        <strain evidence="1 2">EXF-2788</strain>
    </source>
</reference>
<organism evidence="1 2">
    <name type="scientific">Hortaea werneckii</name>
    <name type="common">Black yeast</name>
    <name type="synonym">Cladosporium werneckii</name>
    <dbReference type="NCBI Taxonomy" id="91943"/>
    <lineage>
        <taxon>Eukaryota</taxon>
        <taxon>Fungi</taxon>
        <taxon>Dikarya</taxon>
        <taxon>Ascomycota</taxon>
        <taxon>Pezizomycotina</taxon>
        <taxon>Dothideomycetes</taxon>
        <taxon>Dothideomycetidae</taxon>
        <taxon>Mycosphaerellales</taxon>
        <taxon>Teratosphaeriaceae</taxon>
        <taxon>Hortaea</taxon>
    </lineage>
</organism>
<dbReference type="VEuPathDB" id="FungiDB:BTJ68_11652"/>
<dbReference type="Proteomes" id="UP000268823">
    <property type="component" value="Unassembled WGS sequence"/>
</dbReference>
<evidence type="ECO:0000313" key="2">
    <source>
        <dbReference type="Proteomes" id="UP000268823"/>
    </source>
</evidence>
<comment type="caution">
    <text evidence="1">The sequence shown here is derived from an EMBL/GenBank/DDBJ whole genome shotgun (WGS) entry which is preliminary data.</text>
</comment>
<name>A0A3M7FQ22_HORWE</name>
<gene>
    <name evidence="1" type="ORF">D0861_03485</name>
</gene>